<feature type="domain" description="SLH" evidence="3">
    <location>
        <begin position="38"/>
        <end position="101"/>
    </location>
</feature>
<protein>
    <submittedName>
        <fullName evidence="4">S-layer homology domain-containing protein</fullName>
    </submittedName>
</protein>
<evidence type="ECO:0000313" key="5">
    <source>
        <dbReference type="Proteomes" id="UP000324646"/>
    </source>
</evidence>
<dbReference type="Pfam" id="PF00395">
    <property type="entry name" value="SLH"/>
    <property type="match status" value="2"/>
</dbReference>
<dbReference type="PANTHER" id="PTHR43308">
    <property type="entry name" value="OUTER MEMBRANE PROTEIN ALPHA-RELATED"/>
    <property type="match status" value="1"/>
</dbReference>
<evidence type="ECO:0000259" key="3">
    <source>
        <dbReference type="PROSITE" id="PS51272"/>
    </source>
</evidence>
<reference evidence="4 5" key="1">
    <citation type="submission" date="2019-07" db="EMBL/GenBank/DDBJ databases">
        <title>Complete genome of Crassaminicella thermophila SY095.</title>
        <authorList>
            <person name="Li X."/>
        </authorList>
    </citation>
    <scope>NUCLEOTIDE SEQUENCE [LARGE SCALE GENOMIC DNA]</scope>
    <source>
        <strain evidence="4 5">SY095</strain>
    </source>
</reference>
<dbReference type="PROSITE" id="PS51272">
    <property type="entry name" value="SLH"/>
    <property type="match status" value="2"/>
</dbReference>
<evidence type="ECO:0000256" key="2">
    <source>
        <dbReference type="SAM" id="MobiDB-lite"/>
    </source>
</evidence>
<accession>A0A5C0SI23</accession>
<dbReference type="Proteomes" id="UP000324646">
    <property type="component" value="Chromosome"/>
</dbReference>
<dbReference type="InterPro" id="IPR051465">
    <property type="entry name" value="Cell_Envelope_Struct_Comp"/>
</dbReference>
<dbReference type="AlphaFoldDB" id="A0A5C0SI23"/>
<proteinExistence type="predicted"/>
<sequence>MMILFLQYFVKEVVFMRKLVKNMIITVSVVGCMTFSVFADIKFSDIDNHWARKFITDLTNRNIIAGYPDGTFKPDNDITVLEFTALALKGKNISIPKTDIWYQGILDAAMTEGIILEGEFKTDEYNEPIERGEMARIVVRALKENKLVWDTQFSDDSNIPSELKGYIKKANKLGIINGYPDNTFRDGNATRAEASTMISQMLNIMENKENKTVEEDKTESSEQKTIEEQEKQEEKVEEKGRFIEPEFEIRYEETGYGSNYFSIYIANKEAYKASRDVYKARFVCTNYNELNTIWGRDFYGDGHWIKQDRTYWKDVSKYAFWALRKVHRTEPNDNSEFNIKEGMNIDLKITIKNETTGEQKDYYETVVVKKVDWQY</sequence>
<keyword evidence="5" id="KW-1185">Reference proteome</keyword>
<dbReference type="EMBL" id="CP042243">
    <property type="protein sequence ID" value="QEK13074.1"/>
    <property type="molecule type" value="Genomic_DNA"/>
</dbReference>
<organism evidence="4 5">
    <name type="scientific">Crassaminicella thermophila</name>
    <dbReference type="NCBI Taxonomy" id="2599308"/>
    <lineage>
        <taxon>Bacteria</taxon>
        <taxon>Bacillati</taxon>
        <taxon>Bacillota</taxon>
        <taxon>Clostridia</taxon>
        <taxon>Eubacteriales</taxon>
        <taxon>Clostridiaceae</taxon>
        <taxon>Crassaminicella</taxon>
    </lineage>
</organism>
<dbReference type="KEGG" id="crs:FQB35_12515"/>
<feature type="region of interest" description="Disordered" evidence="2">
    <location>
        <begin position="209"/>
        <end position="238"/>
    </location>
</feature>
<dbReference type="InterPro" id="IPR001119">
    <property type="entry name" value="SLH_dom"/>
</dbReference>
<dbReference type="OrthoDB" id="174569at2"/>
<keyword evidence="1" id="KW-0677">Repeat</keyword>
<feature type="domain" description="SLH" evidence="3">
    <location>
        <begin position="150"/>
        <end position="212"/>
    </location>
</feature>
<gene>
    <name evidence="4" type="ORF">FQB35_12515</name>
</gene>
<evidence type="ECO:0000313" key="4">
    <source>
        <dbReference type="EMBL" id="QEK13074.1"/>
    </source>
</evidence>
<name>A0A5C0SI23_CRATE</name>
<evidence type="ECO:0000256" key="1">
    <source>
        <dbReference type="ARBA" id="ARBA00022737"/>
    </source>
</evidence>
<dbReference type="PANTHER" id="PTHR43308:SF5">
    <property type="entry name" value="S-LAYER PROTEIN _ PEPTIDOGLYCAN ENDO-BETA-N-ACETYLGLUCOSAMINIDASE"/>
    <property type="match status" value="1"/>
</dbReference>